<dbReference type="InterPro" id="IPR053958">
    <property type="entry name" value="HMGCR/SNAP/NPC1-like_SSD"/>
</dbReference>
<dbReference type="GO" id="GO:0016020">
    <property type="term" value="C:membrane"/>
    <property type="evidence" value="ECO:0007669"/>
    <property type="project" value="UniProtKB-SubCell"/>
</dbReference>
<feature type="region of interest" description="Disordered" evidence="8">
    <location>
        <begin position="1519"/>
        <end position="1594"/>
    </location>
</feature>
<dbReference type="FunFam" id="1.20.1640.10:FF:000003">
    <property type="entry name" value="protein patched homolog 1"/>
    <property type="match status" value="1"/>
</dbReference>
<keyword evidence="12" id="KW-1185">Reference proteome</keyword>
<evidence type="ECO:0000256" key="7">
    <source>
        <dbReference type="ARBA" id="ARBA00023180"/>
    </source>
</evidence>
<feature type="compositionally biased region" description="Gly residues" evidence="8">
    <location>
        <begin position="736"/>
        <end position="745"/>
    </location>
</feature>
<dbReference type="Gene3D" id="1.20.1640.10">
    <property type="entry name" value="Multidrug efflux transporter AcrB transmembrane domain"/>
    <property type="match status" value="2"/>
</dbReference>
<feature type="transmembrane region" description="Helical" evidence="9">
    <location>
        <begin position="1130"/>
        <end position="1152"/>
    </location>
</feature>
<feature type="transmembrane region" description="Helical" evidence="9">
    <location>
        <begin position="493"/>
        <end position="515"/>
    </location>
</feature>
<feature type="compositionally biased region" description="Low complexity" evidence="8">
    <location>
        <begin position="705"/>
        <end position="735"/>
    </location>
</feature>
<evidence type="ECO:0000256" key="4">
    <source>
        <dbReference type="ARBA" id="ARBA00022989"/>
    </source>
</evidence>
<dbReference type="SUPFAM" id="SSF82866">
    <property type="entry name" value="Multidrug efflux transporter AcrB transmembrane domain"/>
    <property type="match status" value="2"/>
</dbReference>
<feature type="domain" description="SSD" evidence="10">
    <location>
        <begin position="430"/>
        <end position="590"/>
    </location>
</feature>
<dbReference type="PROSITE" id="PS50156">
    <property type="entry name" value="SSD"/>
    <property type="match status" value="1"/>
</dbReference>
<comment type="similarity">
    <text evidence="2">Belongs to the patched family.</text>
</comment>
<feature type="transmembrane region" description="Helical" evidence="9">
    <location>
        <begin position="828"/>
        <end position="845"/>
    </location>
</feature>
<feature type="compositionally biased region" description="Basic residues" evidence="8">
    <location>
        <begin position="1409"/>
        <end position="1419"/>
    </location>
</feature>
<dbReference type="FunFam" id="1.20.1640.10:FF:000007">
    <property type="entry name" value="Protein patched homolog 1"/>
    <property type="match status" value="1"/>
</dbReference>
<feature type="compositionally biased region" description="Pro residues" evidence="8">
    <location>
        <begin position="691"/>
        <end position="704"/>
    </location>
</feature>
<proteinExistence type="inferred from homology"/>
<dbReference type="NCBIfam" id="TIGR00918">
    <property type="entry name" value="2A060602"/>
    <property type="match status" value="1"/>
</dbReference>
<evidence type="ECO:0000256" key="3">
    <source>
        <dbReference type="ARBA" id="ARBA00022692"/>
    </source>
</evidence>
<evidence type="ECO:0000259" key="10">
    <source>
        <dbReference type="PROSITE" id="PS50156"/>
    </source>
</evidence>
<feature type="compositionally biased region" description="Pro residues" evidence="8">
    <location>
        <begin position="1424"/>
        <end position="1435"/>
    </location>
</feature>
<feature type="transmembrane region" description="Helical" evidence="9">
    <location>
        <begin position="1229"/>
        <end position="1254"/>
    </location>
</feature>
<keyword evidence="3 9" id="KW-0812">Transmembrane</keyword>
<evidence type="ECO:0000256" key="9">
    <source>
        <dbReference type="SAM" id="Phobius"/>
    </source>
</evidence>
<keyword evidence="6" id="KW-0675">Receptor</keyword>
<dbReference type="Proteomes" id="UP001591681">
    <property type="component" value="Unassembled WGS sequence"/>
</dbReference>
<organism evidence="11 12">
    <name type="scientific">Coilia grayii</name>
    <name type="common">Gray's grenadier anchovy</name>
    <dbReference type="NCBI Taxonomy" id="363190"/>
    <lineage>
        <taxon>Eukaryota</taxon>
        <taxon>Metazoa</taxon>
        <taxon>Chordata</taxon>
        <taxon>Craniata</taxon>
        <taxon>Vertebrata</taxon>
        <taxon>Euteleostomi</taxon>
        <taxon>Actinopterygii</taxon>
        <taxon>Neopterygii</taxon>
        <taxon>Teleostei</taxon>
        <taxon>Clupei</taxon>
        <taxon>Clupeiformes</taxon>
        <taxon>Clupeoidei</taxon>
        <taxon>Engraulidae</taxon>
        <taxon>Coilinae</taxon>
        <taxon>Coilia</taxon>
    </lineage>
</organism>
<keyword evidence="4 9" id="KW-1133">Transmembrane helix</keyword>
<name>A0ABD1IY46_9TELE</name>
<feature type="transmembrane region" description="Helical" evidence="9">
    <location>
        <begin position="431"/>
        <end position="450"/>
    </location>
</feature>
<evidence type="ECO:0000256" key="5">
    <source>
        <dbReference type="ARBA" id="ARBA00023136"/>
    </source>
</evidence>
<dbReference type="Pfam" id="PF12349">
    <property type="entry name" value="Sterol-sensing"/>
    <property type="match status" value="1"/>
</dbReference>
<feature type="compositionally biased region" description="Low complexity" evidence="8">
    <location>
        <begin position="763"/>
        <end position="779"/>
    </location>
</feature>
<evidence type="ECO:0000313" key="11">
    <source>
        <dbReference type="EMBL" id="KAL2079539.1"/>
    </source>
</evidence>
<reference evidence="11 12" key="1">
    <citation type="submission" date="2024-09" db="EMBL/GenBank/DDBJ databases">
        <title>A chromosome-level genome assembly of Gray's grenadier anchovy, Coilia grayii.</title>
        <authorList>
            <person name="Fu Z."/>
        </authorList>
    </citation>
    <scope>NUCLEOTIDE SEQUENCE [LARGE SCALE GENOMIC DNA]</scope>
    <source>
        <strain evidence="11">G4</strain>
        <tissue evidence="11">Muscle</tissue>
    </source>
</reference>
<feature type="transmembrane region" description="Helical" evidence="9">
    <location>
        <begin position="565"/>
        <end position="588"/>
    </location>
</feature>
<comment type="subcellular location">
    <subcellularLocation>
        <location evidence="1">Membrane</location>
        <topology evidence="1">Multi-pass membrane protein</topology>
    </subcellularLocation>
</comment>
<feature type="transmembrane region" description="Helical" evidence="9">
    <location>
        <begin position="1103"/>
        <end position="1124"/>
    </location>
</feature>
<feature type="compositionally biased region" description="Low complexity" evidence="8">
    <location>
        <begin position="1290"/>
        <end position="1305"/>
    </location>
</feature>
<feature type="compositionally biased region" description="Pro residues" evidence="8">
    <location>
        <begin position="752"/>
        <end position="762"/>
    </location>
</feature>
<evidence type="ECO:0000256" key="2">
    <source>
        <dbReference type="ARBA" id="ARBA00005585"/>
    </source>
</evidence>
<evidence type="ECO:0000256" key="8">
    <source>
        <dbReference type="SAM" id="MobiDB-lite"/>
    </source>
</evidence>
<feature type="region of interest" description="Disordered" evidence="8">
    <location>
        <begin position="1264"/>
        <end position="1500"/>
    </location>
</feature>
<feature type="transmembrane region" description="Helical" evidence="9">
    <location>
        <begin position="462"/>
        <end position="487"/>
    </location>
</feature>
<dbReference type="EMBL" id="JBHFQA010000022">
    <property type="protein sequence ID" value="KAL2079539.1"/>
    <property type="molecule type" value="Genomic_DNA"/>
</dbReference>
<feature type="compositionally biased region" description="Polar residues" evidence="8">
    <location>
        <begin position="1"/>
        <end position="10"/>
    </location>
</feature>
<feature type="compositionally biased region" description="Polar residues" evidence="8">
    <location>
        <begin position="780"/>
        <end position="789"/>
    </location>
</feature>
<dbReference type="PANTHER" id="PTHR46022:SF5">
    <property type="entry name" value="PROTEIN PATCHED HOMOLOG 1"/>
    <property type="match status" value="1"/>
</dbReference>
<feature type="region of interest" description="Disordered" evidence="8">
    <location>
        <begin position="624"/>
        <end position="655"/>
    </location>
</feature>
<dbReference type="PANTHER" id="PTHR46022">
    <property type="entry name" value="PROTEIN PATCHED"/>
    <property type="match status" value="1"/>
</dbReference>
<evidence type="ECO:0000313" key="12">
    <source>
        <dbReference type="Proteomes" id="UP001591681"/>
    </source>
</evidence>
<keyword evidence="7" id="KW-0325">Glycoprotein</keyword>
<feature type="compositionally biased region" description="Basic residues" evidence="8">
    <location>
        <begin position="1476"/>
        <end position="1491"/>
    </location>
</feature>
<feature type="region of interest" description="Disordered" evidence="8">
    <location>
        <begin position="687"/>
        <end position="796"/>
    </location>
</feature>
<feature type="compositionally biased region" description="Low complexity" evidence="8">
    <location>
        <begin position="1543"/>
        <end position="1558"/>
    </location>
</feature>
<dbReference type="InterPro" id="IPR000731">
    <property type="entry name" value="SSD"/>
</dbReference>
<sequence length="1594" mass="176586">MASAVNVSSEQENRDPDRPRLTRRNRGIYHTTALDLEYLQRPSYCDAAFALEQISQGKATGRKAPLWLRAKFQRLLFKLGCYIQQNCGKFLVVGLLIFGAFAVGLKAANLETDVEKLWVEDGGRVNEELKYTRQKIGEEAMFNPQLMIQTPREQGANVLTLEALRQHHESALKASRVQVYMFHRQWNLEHLCYKSGEIVTETNFVNQIIDHLHPCLIITPLDCFWEGAKLQLGMVHLPGKAAPIQWTNFDPVEFLAELKAMNFQGDTWEEMLAKAGVGHGYMDRPCLNPKDPDCPPSAPNKNDTQGLNLDIGRVLAGGCHGIAKNYMHWQEELIVGGTIKNGSGRLLSAQALQTMFQLMTPKQMYIHWKNREGMDALNWNEDKAAAILEAWQRRYSEAVQQSVPVNSSQKVLTFTTTTLEDILKSFSDVSVIRIASGYLLMLAYACLTMLRWDCAKSQGAVGLAGVLLVTLSVAAGLGLCSLIGISFNAATTQVLPFLALGVGVDDVFLLAHAFSETGQNKRIPFEDRTGECLKRTGASVALTSISNVTAFFMAALIPIPALRAFSLQAAVVVVFNFAMVLLIFPAILSMDLYRREDRRFDIFCCFVSPCSNRVIQMEPQAYVDGSDGSRYSPPPPSYGSPPPSYSSHGFSQQTQITMRSTVQLRTEYDPRTQAYYTTAEPHSQIHVQPFAPTPAPPPPPPPPTSTTTNNVNNNNNNTSANHNYSNSSAANRAAGGIPGTPGGGAVPHSSAPEPPPPAPPSSFLPSSSTCQSPASASSTRDLLSNSTELTGGRGHSHSCPEPPCWRWSFASFAEQHYAPFLLQPTTKVVVIILFLGLLVVSLYGTTRVRDGLELTDIVPRETSEYDFLGAQFKYFSFYNMYVVTQRADYARSQGLLYELHSRFESVKYVLREDDGQLPRMWLHLFRDWLIGLQKAFDRDWEAGRITRMNFKNGSDDGVLAYKLLVQTGRRDKPMNTNLLTRQRLVDADGIINPNCFYIYLSAWVSNDPVAYAASQANIRPQPPEWLHERTDTLPDTWLIPAAEPIEYAQFPFYLNGLRETAQFVEAIESVRAICSNYSRQGLASYPNGYPFLFWEQYVSLRHWLLLSISVVLACTFLVCAVFLLNPWTAGIIVLVLALMTVELFGMMGLIGIKLSAVPVVILIASVGIGVEFTVHVALAFLTAIGDRNKRAILALEHMFAPVLDGAFSTLLGVLMLAGSEFDFIVRYFFAVLAILTVLGVLNGLVLLPVLLSYFGPYPEVSPVDGRSQLPTPSPEPPPQVVRFAVRPRHTTTTTTATTTGTGSDSSDSEYGSNTTVSGISQELQQYDLWPSRGRPSARPEEVRLGPLGRQATHQVDLPAYPVSSAVHPDTRQGPPLRSGHAPHAQEAAPPHLARRYSSKDAKRDPSGSGHHHHQQHRRQQQQQQPPPTYSSQPPPHRPRMDAFETATDPHHHHQGRAFPDPQPPPGPSRERSSGQQHHRSRTHHHHPHHPHASSTPAYGQPITTVTASASVTVAVHSPSYPPQPFTLADNGYPRQPFRERYSDSGSSSDSSPSSQDPHVPSRDPYRHRRPHAEGVELEDMEYQAPSARHRKSSS</sequence>
<feature type="compositionally biased region" description="Polar residues" evidence="8">
    <location>
        <begin position="1309"/>
        <end position="1324"/>
    </location>
</feature>
<dbReference type="InterPro" id="IPR004766">
    <property type="entry name" value="TM_rcpt_patched"/>
</dbReference>
<protein>
    <recommendedName>
        <fullName evidence="10">SSD domain-containing protein</fullName>
    </recommendedName>
</protein>
<gene>
    <name evidence="11" type="ORF">ACEWY4_025283</name>
</gene>
<comment type="caution">
    <text evidence="11">The sequence shown here is derived from an EMBL/GenBank/DDBJ whole genome shotgun (WGS) entry which is preliminary data.</text>
</comment>
<feature type="transmembrane region" description="Helical" evidence="9">
    <location>
        <begin position="1159"/>
        <end position="1185"/>
    </location>
</feature>
<feature type="region of interest" description="Disordered" evidence="8">
    <location>
        <begin position="1"/>
        <end position="24"/>
    </location>
</feature>
<feature type="compositionally biased region" description="Pro residues" evidence="8">
    <location>
        <begin position="632"/>
        <end position="644"/>
    </location>
</feature>
<evidence type="ECO:0000256" key="1">
    <source>
        <dbReference type="ARBA" id="ARBA00004141"/>
    </source>
</evidence>
<accession>A0ABD1IY46</accession>
<keyword evidence="5 9" id="KW-0472">Membrane</keyword>
<feature type="transmembrane region" description="Helical" evidence="9">
    <location>
        <begin position="536"/>
        <end position="559"/>
    </location>
</feature>
<feature type="compositionally biased region" description="Basic and acidic residues" evidence="8">
    <location>
        <begin position="11"/>
        <end position="20"/>
    </location>
</feature>
<evidence type="ECO:0000256" key="6">
    <source>
        <dbReference type="ARBA" id="ARBA00023170"/>
    </source>
</evidence>
<feature type="compositionally biased region" description="Low complexity" evidence="8">
    <location>
        <begin position="1381"/>
        <end position="1391"/>
    </location>
</feature>